<comment type="similarity">
    <text evidence="3">Belongs to the OST3/OST6 family.</text>
</comment>
<keyword evidence="4" id="KW-0813">Transport</keyword>
<keyword evidence="18" id="KW-1185">Reference proteome</keyword>
<dbReference type="InterPro" id="IPR021149">
    <property type="entry name" value="OligosaccharylTrfase_OST3/OST6"/>
</dbReference>
<evidence type="ECO:0000313" key="18">
    <source>
        <dbReference type="Proteomes" id="UP000663870"/>
    </source>
</evidence>
<evidence type="ECO:0000256" key="2">
    <source>
        <dbReference type="ARBA" id="ARBA00004477"/>
    </source>
</evidence>
<keyword evidence="11" id="KW-1015">Disulfide bond</keyword>
<dbReference type="AlphaFoldDB" id="A0A813R6H1"/>
<proteinExistence type="inferred from homology"/>
<feature type="signal peptide" evidence="14">
    <location>
        <begin position="1"/>
        <end position="20"/>
    </location>
</feature>
<feature type="transmembrane region" description="Helical" evidence="13">
    <location>
        <begin position="286"/>
        <end position="308"/>
    </location>
</feature>
<dbReference type="SUPFAM" id="SSF52833">
    <property type="entry name" value="Thioredoxin-like"/>
    <property type="match status" value="1"/>
</dbReference>
<dbReference type="Proteomes" id="UP000663870">
    <property type="component" value="Unassembled WGS sequence"/>
</dbReference>
<keyword evidence="10 13" id="KW-0472">Membrane</keyword>
<gene>
    <name evidence="16" type="ORF">JXQ802_LOCUS2995</name>
    <name evidence="17" type="ORF">JXQ802_LOCUS3113</name>
    <name evidence="15" type="ORF">PYM288_LOCUS2598</name>
</gene>
<dbReference type="Proteomes" id="UP000663854">
    <property type="component" value="Unassembled WGS sequence"/>
</dbReference>
<feature type="transmembrane region" description="Helical" evidence="13">
    <location>
        <begin position="320"/>
        <end position="341"/>
    </location>
</feature>
<protein>
    <recommendedName>
        <fullName evidence="19">Magnesium transporter protein 1</fullName>
    </recommendedName>
</protein>
<evidence type="ECO:0000256" key="1">
    <source>
        <dbReference type="ARBA" id="ARBA00002791"/>
    </source>
</evidence>
<dbReference type="Pfam" id="PF04756">
    <property type="entry name" value="OST3_OST6"/>
    <property type="match status" value="2"/>
</dbReference>
<evidence type="ECO:0000256" key="3">
    <source>
        <dbReference type="ARBA" id="ARBA00009561"/>
    </source>
</evidence>
<feature type="chain" id="PRO_5036409237" description="Magnesium transporter protein 1" evidence="14">
    <location>
        <begin position="21"/>
        <end position="355"/>
    </location>
</feature>
<feature type="transmembrane region" description="Helical" evidence="13">
    <location>
        <begin position="205"/>
        <end position="224"/>
    </location>
</feature>
<evidence type="ECO:0000256" key="5">
    <source>
        <dbReference type="ARBA" id="ARBA00022692"/>
    </source>
</evidence>
<dbReference type="GO" id="GO:0008250">
    <property type="term" value="C:oligosaccharyltransferase complex"/>
    <property type="evidence" value="ECO:0007669"/>
    <property type="project" value="TreeGrafter"/>
</dbReference>
<dbReference type="PANTHER" id="PTHR12692:SF0">
    <property type="entry name" value="GH11935P"/>
    <property type="match status" value="1"/>
</dbReference>
<evidence type="ECO:0000256" key="11">
    <source>
        <dbReference type="ARBA" id="ARBA00023157"/>
    </source>
</evidence>
<evidence type="ECO:0000313" key="16">
    <source>
        <dbReference type="EMBL" id="CAF0776558.1"/>
    </source>
</evidence>
<dbReference type="FunFam" id="3.40.30.10:FF:000009">
    <property type="entry name" value="Tumor suppressor candidate 3"/>
    <property type="match status" value="1"/>
</dbReference>
<evidence type="ECO:0000256" key="12">
    <source>
        <dbReference type="ARBA" id="ARBA00043952"/>
    </source>
</evidence>
<evidence type="ECO:0000256" key="8">
    <source>
        <dbReference type="ARBA" id="ARBA00022842"/>
    </source>
</evidence>
<keyword evidence="6 14" id="KW-0732">Signal</keyword>
<keyword evidence="8" id="KW-0460">Magnesium</keyword>
<reference evidence="16" key="1">
    <citation type="submission" date="2021-02" db="EMBL/GenBank/DDBJ databases">
        <authorList>
            <person name="Nowell W R."/>
        </authorList>
    </citation>
    <scope>NUCLEOTIDE SEQUENCE</scope>
</reference>
<evidence type="ECO:0000256" key="4">
    <source>
        <dbReference type="ARBA" id="ARBA00022448"/>
    </source>
</evidence>
<keyword evidence="5 13" id="KW-0812">Transmembrane</keyword>
<dbReference type="InterPro" id="IPR036249">
    <property type="entry name" value="Thioredoxin-like_sf"/>
</dbReference>
<dbReference type="GO" id="GO:0015693">
    <property type="term" value="P:magnesium ion transport"/>
    <property type="evidence" value="ECO:0007669"/>
    <property type="project" value="UniProtKB-ARBA"/>
</dbReference>
<dbReference type="PANTHER" id="PTHR12692">
    <property type="entry name" value="DOLICHYL-DIPHOSPHOOLIGOSACCHARIDE--PROTEIN GLYCOSYLTRANSFERASE-RELATED"/>
    <property type="match status" value="1"/>
</dbReference>
<dbReference type="Gene3D" id="3.40.30.10">
    <property type="entry name" value="Glutaredoxin"/>
    <property type="match status" value="1"/>
</dbReference>
<dbReference type="GO" id="GO:0018279">
    <property type="term" value="P:protein N-linked glycosylation via asparagine"/>
    <property type="evidence" value="ECO:0007669"/>
    <property type="project" value="TreeGrafter"/>
</dbReference>
<organism evidence="16 18">
    <name type="scientific">Rotaria sordida</name>
    <dbReference type="NCBI Taxonomy" id="392033"/>
    <lineage>
        <taxon>Eukaryota</taxon>
        <taxon>Metazoa</taxon>
        <taxon>Spiralia</taxon>
        <taxon>Gnathifera</taxon>
        <taxon>Rotifera</taxon>
        <taxon>Eurotatoria</taxon>
        <taxon>Bdelloidea</taxon>
        <taxon>Philodinida</taxon>
        <taxon>Philodinidae</taxon>
        <taxon>Rotaria</taxon>
    </lineage>
</organism>
<feature type="transmembrane region" description="Helical" evidence="13">
    <location>
        <begin position="174"/>
        <end position="193"/>
    </location>
</feature>
<comment type="function">
    <text evidence="1">Subunit of the oligosaccharyl transferase (OST) complex that catalyzes the initial transfer of a defined glycan (Glc(3)Man(9)GlcNAc(2) in eukaryotes) from the lipid carrier dolichol-pyrophosphate to an asparagine residue within an Asn-X-Ser/Thr consensus motif in nascent polypeptide chains, the first step in protein N-glycosylation. N-glycosylation occurs cotranslationally and the complex associates with the Sec61 complex at the channel-forming translocon complex that mediates protein translocation across the endoplasmic reticulum (ER). All subunits are required for a maximal enzyme activity.</text>
</comment>
<keyword evidence="7" id="KW-0256">Endoplasmic reticulum</keyword>
<comment type="caution">
    <text evidence="16">The sequence shown here is derived from an EMBL/GenBank/DDBJ whole genome shotgun (WGS) entry which is preliminary data.</text>
</comment>
<evidence type="ECO:0000256" key="7">
    <source>
        <dbReference type="ARBA" id="ARBA00022824"/>
    </source>
</evidence>
<evidence type="ECO:0000313" key="17">
    <source>
        <dbReference type="EMBL" id="CAF0778916.1"/>
    </source>
</evidence>
<dbReference type="EMBL" id="CAJNOL010000039">
    <property type="protein sequence ID" value="CAF0776558.1"/>
    <property type="molecule type" value="Genomic_DNA"/>
</dbReference>
<evidence type="ECO:0000256" key="13">
    <source>
        <dbReference type="SAM" id="Phobius"/>
    </source>
</evidence>
<evidence type="ECO:0000256" key="10">
    <source>
        <dbReference type="ARBA" id="ARBA00023136"/>
    </source>
</evidence>
<comment type="subcellular location">
    <subcellularLocation>
        <location evidence="2">Endoplasmic reticulum membrane</location>
        <topology evidence="2">Multi-pass membrane protein</topology>
    </subcellularLocation>
</comment>
<keyword evidence="9 13" id="KW-1133">Transmembrane helix</keyword>
<evidence type="ECO:0000256" key="9">
    <source>
        <dbReference type="ARBA" id="ARBA00022989"/>
    </source>
</evidence>
<dbReference type="EMBL" id="CAJNOL010000041">
    <property type="protein sequence ID" value="CAF0778916.1"/>
    <property type="molecule type" value="Genomic_DNA"/>
</dbReference>
<evidence type="ECO:0000256" key="14">
    <source>
        <dbReference type="SAM" id="SignalP"/>
    </source>
</evidence>
<evidence type="ECO:0008006" key="19">
    <source>
        <dbReference type="Google" id="ProtNLM"/>
    </source>
</evidence>
<comment type="pathway">
    <text evidence="12">Protein modification.</text>
</comment>
<name>A0A813R6H1_9BILA</name>
<sequence>MKYFVYLFFICACITLNVLSEEDVLSDKIQQLTQWSLKKPIIRLNNEHFKHYVKASSRNYSMFIMFTALSPQRQCSICKQAYDEFQIVAQSYRYSNAFSNSVFFGMVDFDDGSDAFQYLKLNTAPVFIYFPPKMKPKKSDYMDLSRSGFSAEQIIKWIHDRADVEIQIYRPPNYSGFLLVILMITMILGLLYVKRDSFKFLFNHIVWGIFIILAILFCISGQIWNSIRGPPFTHRNPQTGQSGIVCYFISGQTWNLINGPPFMPQNKNNMGLFADDSNMQYIAETYIVQILFFLHFGVSIGVILLNEAPKLKSQTGKRNSFVAAVGIVVVVILFSYLLSIFRSKYQGYPYSFLIK</sequence>
<evidence type="ECO:0000313" key="15">
    <source>
        <dbReference type="EMBL" id="CAF0760973.1"/>
    </source>
</evidence>
<dbReference type="EMBL" id="CAJNOH010000017">
    <property type="protein sequence ID" value="CAF0760973.1"/>
    <property type="molecule type" value="Genomic_DNA"/>
</dbReference>
<accession>A0A813R6H1</accession>
<evidence type="ECO:0000256" key="6">
    <source>
        <dbReference type="ARBA" id="ARBA00022729"/>
    </source>
</evidence>